<dbReference type="PANTHER" id="PTHR12993:SF11">
    <property type="entry name" value="N-ACETYLGLUCOSAMINYL-PHOSPHATIDYLINOSITOL DE-N-ACETYLASE"/>
    <property type="match status" value="1"/>
</dbReference>
<comment type="cofactor">
    <cofactor evidence="1">
        <name>Zn(2+)</name>
        <dbReference type="ChEBI" id="CHEBI:29105"/>
    </cofactor>
</comment>
<organism evidence="6 7">
    <name type="scientific">Bacillus salipaludis</name>
    <dbReference type="NCBI Taxonomy" id="2547811"/>
    <lineage>
        <taxon>Bacteria</taxon>
        <taxon>Bacillati</taxon>
        <taxon>Bacillota</taxon>
        <taxon>Bacilli</taxon>
        <taxon>Bacillales</taxon>
        <taxon>Bacillaceae</taxon>
        <taxon>Bacillus</taxon>
    </lineage>
</organism>
<dbReference type="InterPro" id="IPR018905">
    <property type="entry name" value="A-galactase_NEW3"/>
</dbReference>
<evidence type="ECO:0000256" key="2">
    <source>
        <dbReference type="ARBA" id="ARBA00024609"/>
    </source>
</evidence>
<keyword evidence="3" id="KW-0732">Signal</keyword>
<proteinExistence type="predicted"/>
<gene>
    <name evidence="6" type="ORF">ACJEBI_16725</name>
</gene>
<comment type="caution">
    <text evidence="6">The sequence shown here is derived from an EMBL/GenBank/DDBJ whole genome shotgun (WGS) entry which is preliminary data.</text>
</comment>
<protein>
    <submittedName>
        <fullName evidence="6">Sugar-binding protein</fullName>
    </submittedName>
</protein>
<feature type="domain" description="Alpha-galactosidase NEW3" evidence="5">
    <location>
        <begin position="330"/>
        <end position="402"/>
    </location>
</feature>
<feature type="signal peptide" evidence="3">
    <location>
        <begin position="1"/>
        <end position="28"/>
    </location>
</feature>
<dbReference type="SUPFAM" id="SSF102588">
    <property type="entry name" value="LmbE-like"/>
    <property type="match status" value="1"/>
</dbReference>
<sequence length="905" mass="100136">MKKRFSTIAKTLTLTMMCSLFPLGSSLAKTEEKPVDLDMLFIGAHPDDEAGGLSTYGQWIEQYNYKMGVMTITRGEGGGNAVGPEEGSDLGILREKEERDAVSIAGINHVFNLDKVDFYYNVSAPLTEKVWDHDVTLEKVVRTIRMTKPEILFTMNPSPTPGNHGHHQYAARMAVEAFYAAADPTKFPEQISKEGLKPWSAKKIVYRGASGSGVNIGEKCETTFVPSESTDKVYSIWSGRKSEKQNKTWAQLERDAQKLYESQGWKVFDDVPNDPNQLGCDRFTEFDSRVPITKDNQQSTSLLEGALLTTEKGLPLGTEISVTTSSYKIVPGETFKVNIEVTNNSEKILKDANLKLELPGGLEAETNGQVSIKQLKMGETQKFSFNVKASPTMETKRYRLNAILAVGEKQGFSSRVIEGVSALEAKLQPLPHVKQFQEWAEKNRVQHLENLIKPVFSIGLGESKDVQVNVTNNSSSVQSGEVSIQLPEGFQTLQPSITIDSLNPDETKAIQFSVQNTNTSLKTSNEGGTNGDYDFTITTKTTDQSVVQKAAINLVPVTDIQQAATEPTIDGEEHEGEYHDHDIDLSRLWEGSVPTSSMDASGHAKVSWYKDALYFYVNVQDDLLGTVLDKDDAKRHWRTDSVEITIDPQGNSENTSSTFKVGVFPTTTEHKPAAYRDADNYQGPIELTAPGMEIASKINEENYNGYTMEVKIPFSVLPAAVDPEKFAFNIFVYDSDTKDKTGQTRLGWSTWGGVQGDPYRWGHGKLKDYHPDMNLPQQPKEPIIPMDVAKSVLSPQSILQSSLNGVPLASGVAAEKDSLMMVGKPKVSQNTVNVKLKAKIPGTANVFLWSNKQILDKKSIDFESNKQAEVVLQYPTDKLTETTYVLVSYETKDGKIMSLSYPIGN</sequence>
<dbReference type="SUPFAM" id="SSF49344">
    <property type="entry name" value="CBD9-like"/>
    <property type="match status" value="1"/>
</dbReference>
<dbReference type="EMBL" id="JBJHQH010000012">
    <property type="protein sequence ID" value="MFK9093116.1"/>
    <property type="molecule type" value="Genomic_DNA"/>
</dbReference>
<dbReference type="InterPro" id="IPR010502">
    <property type="entry name" value="Carb-bd_dom_fam9"/>
</dbReference>
<dbReference type="CDD" id="cd09619">
    <property type="entry name" value="CBM9_like_4"/>
    <property type="match status" value="1"/>
</dbReference>
<reference evidence="6 7" key="1">
    <citation type="submission" date="2024-11" db="EMBL/GenBank/DDBJ databases">
        <authorList>
            <person name="Lucas J.A."/>
        </authorList>
    </citation>
    <scope>NUCLEOTIDE SEQUENCE [LARGE SCALE GENOMIC DNA]</scope>
    <source>
        <strain evidence="6 7">Z 5.4</strain>
    </source>
</reference>
<accession>A0ABW8RI57</accession>
<keyword evidence="7" id="KW-1185">Reference proteome</keyword>
<dbReference type="Gene3D" id="2.60.40.1190">
    <property type="match status" value="1"/>
</dbReference>
<dbReference type="Pfam" id="PF02585">
    <property type="entry name" value="PIG-L"/>
    <property type="match status" value="1"/>
</dbReference>
<dbReference type="InterPro" id="IPR024078">
    <property type="entry name" value="LmbE-like_dom_sf"/>
</dbReference>
<evidence type="ECO:0000259" key="4">
    <source>
        <dbReference type="Pfam" id="PF06452"/>
    </source>
</evidence>
<name>A0ABW8RI57_9BACI</name>
<dbReference type="Proteomes" id="UP001623041">
    <property type="component" value="Unassembled WGS sequence"/>
</dbReference>
<evidence type="ECO:0000313" key="7">
    <source>
        <dbReference type="Proteomes" id="UP001623041"/>
    </source>
</evidence>
<dbReference type="PANTHER" id="PTHR12993">
    <property type="entry name" value="N-ACETYLGLUCOSAMINYL-PHOSPHATIDYLINOSITOL DE-N-ACETYLASE-RELATED"/>
    <property type="match status" value="1"/>
</dbReference>
<evidence type="ECO:0000313" key="6">
    <source>
        <dbReference type="EMBL" id="MFK9093116.1"/>
    </source>
</evidence>
<dbReference type="Pfam" id="PF10633">
    <property type="entry name" value="NPCBM_assoc"/>
    <property type="match status" value="1"/>
</dbReference>
<feature type="chain" id="PRO_5046363415" evidence="3">
    <location>
        <begin position="29"/>
        <end position="905"/>
    </location>
</feature>
<dbReference type="RefSeq" id="WP_406581663.1">
    <property type="nucleotide sequence ID" value="NZ_JBJHQH010000012.1"/>
</dbReference>
<evidence type="ECO:0000259" key="5">
    <source>
        <dbReference type="Pfam" id="PF10633"/>
    </source>
</evidence>
<dbReference type="InterPro" id="IPR003737">
    <property type="entry name" value="GlcNAc_PI_deacetylase-related"/>
</dbReference>
<comment type="catalytic activity">
    <reaction evidence="2">
        <text>(S)-malyl N-acetyl-alpha-D-glucosaminide + H2O = (S)-malyl alpha-D-glucosaminide + acetate</text>
        <dbReference type="Rhea" id="RHEA:33411"/>
        <dbReference type="ChEBI" id="CHEBI:15377"/>
        <dbReference type="ChEBI" id="CHEBI:30089"/>
        <dbReference type="ChEBI" id="CHEBI:64870"/>
        <dbReference type="ChEBI" id="CHEBI:64871"/>
    </reaction>
</comment>
<dbReference type="Pfam" id="PF06452">
    <property type="entry name" value="CBM9_1"/>
    <property type="match status" value="1"/>
</dbReference>
<dbReference type="Gene3D" id="3.40.50.10320">
    <property type="entry name" value="LmbE-like"/>
    <property type="match status" value="1"/>
</dbReference>
<feature type="domain" description="Carbohydrate-binding" evidence="4">
    <location>
        <begin position="569"/>
        <end position="767"/>
    </location>
</feature>
<evidence type="ECO:0000256" key="1">
    <source>
        <dbReference type="ARBA" id="ARBA00001947"/>
    </source>
</evidence>
<evidence type="ECO:0000256" key="3">
    <source>
        <dbReference type="SAM" id="SignalP"/>
    </source>
</evidence>